<evidence type="ECO:0000259" key="3">
    <source>
        <dbReference type="Pfam" id="PF01593"/>
    </source>
</evidence>
<name>A0A6C0KH71_9ZZZZ</name>
<proteinExistence type="predicted"/>
<dbReference type="PANTHER" id="PTHR10742">
    <property type="entry name" value="FLAVIN MONOAMINE OXIDASE"/>
    <property type="match status" value="1"/>
</dbReference>
<dbReference type="Pfam" id="PF01593">
    <property type="entry name" value="Amino_oxidase"/>
    <property type="match status" value="1"/>
</dbReference>
<dbReference type="Gene3D" id="3.50.50.60">
    <property type="entry name" value="FAD/NAD(P)-binding domain"/>
    <property type="match status" value="1"/>
</dbReference>
<dbReference type="InterPro" id="IPR001613">
    <property type="entry name" value="Flavin_amine_oxidase"/>
</dbReference>
<comment type="cofactor">
    <cofactor evidence="1">
        <name>FAD</name>
        <dbReference type="ChEBI" id="CHEBI:57692"/>
    </cofactor>
</comment>
<dbReference type="SUPFAM" id="SSF51905">
    <property type="entry name" value="FAD/NAD(P)-binding domain"/>
    <property type="match status" value="1"/>
</dbReference>
<dbReference type="EMBL" id="MN740901">
    <property type="protein sequence ID" value="QHU17342.1"/>
    <property type="molecule type" value="Genomic_DNA"/>
</dbReference>
<sequence length="442" mass="48604">MKYDIVIIGGGIGGLYCAYQLLQGGFRGSLVVLEKETKLGGRVHTYADKYMMVEAGAGRFHDGHVRVIELIRELGLGRSMVPIRSNAVFAPSDGRGVVMNSVLDAPGAWPIVDSALDVGLGAQNIPSAGLLSRVIVASKLRSAEYLRGISFVDYAKTVLTMEEVDFVLATFGYYSELVIMNAYDAIALMGELGPGNQFFMLRGGLSQIIERLSVKIEQMGGVIRLGKTVNKVEYAGGEFAIWCAENKRFLGGKQCICALPKQVMEKISFVGLGCRAWKARLRRELVCAPLCRIYAKFAKGDVWFRGLPKMTTNNALRMIIPISEKDGVIMISYSDNLFADFWHKLEQTSGISGVIEMLRRLIQLSCGVSMPTPVAVRVFYWGCGVGYWGVGSDSSRFFGEMMCPAGGDVPLFLCGEHYSMSHQQWMEGALETAEQVVRKIRC</sequence>
<dbReference type="GO" id="GO:0016491">
    <property type="term" value="F:oxidoreductase activity"/>
    <property type="evidence" value="ECO:0007669"/>
    <property type="project" value="UniProtKB-KW"/>
</dbReference>
<reference evidence="4" key="1">
    <citation type="journal article" date="2020" name="Nature">
        <title>Giant virus diversity and host interactions through global metagenomics.</title>
        <authorList>
            <person name="Schulz F."/>
            <person name="Roux S."/>
            <person name="Paez-Espino D."/>
            <person name="Jungbluth S."/>
            <person name="Walsh D.A."/>
            <person name="Denef V.J."/>
            <person name="McMahon K.D."/>
            <person name="Konstantinidis K.T."/>
            <person name="Eloe-Fadrosh E.A."/>
            <person name="Kyrpides N.C."/>
            <person name="Woyke T."/>
        </authorList>
    </citation>
    <scope>NUCLEOTIDE SEQUENCE</scope>
    <source>
        <strain evidence="4">GVMAG-S-3300012000-57</strain>
    </source>
</reference>
<dbReference type="PRINTS" id="PR00757">
    <property type="entry name" value="AMINEOXDASEF"/>
</dbReference>
<evidence type="ECO:0000256" key="1">
    <source>
        <dbReference type="ARBA" id="ARBA00001974"/>
    </source>
</evidence>
<dbReference type="AlphaFoldDB" id="A0A6C0KH71"/>
<protein>
    <recommendedName>
        <fullName evidence="3">Amine oxidase domain-containing protein</fullName>
    </recommendedName>
</protein>
<dbReference type="InterPro" id="IPR036188">
    <property type="entry name" value="FAD/NAD-bd_sf"/>
</dbReference>
<dbReference type="PANTHER" id="PTHR10742:SF410">
    <property type="entry name" value="LYSINE-SPECIFIC HISTONE DEMETHYLASE 2"/>
    <property type="match status" value="1"/>
</dbReference>
<organism evidence="4">
    <name type="scientific">viral metagenome</name>
    <dbReference type="NCBI Taxonomy" id="1070528"/>
    <lineage>
        <taxon>unclassified sequences</taxon>
        <taxon>metagenomes</taxon>
        <taxon>organismal metagenomes</taxon>
    </lineage>
</organism>
<evidence type="ECO:0000256" key="2">
    <source>
        <dbReference type="ARBA" id="ARBA00023002"/>
    </source>
</evidence>
<dbReference type="InterPro" id="IPR002937">
    <property type="entry name" value="Amino_oxidase"/>
</dbReference>
<dbReference type="InterPro" id="IPR050281">
    <property type="entry name" value="Flavin_monoamine_oxidase"/>
</dbReference>
<feature type="domain" description="Amine oxidase" evidence="3">
    <location>
        <begin position="12"/>
        <end position="440"/>
    </location>
</feature>
<accession>A0A6C0KH71</accession>
<keyword evidence="2" id="KW-0560">Oxidoreductase</keyword>
<evidence type="ECO:0000313" key="4">
    <source>
        <dbReference type="EMBL" id="QHU17342.1"/>
    </source>
</evidence>